<protein>
    <submittedName>
        <fullName evidence="3">Biotin--[acetyl-CoA-carboxylase] ligase</fullName>
        <ecNumber evidence="3">6.3.4.15</ecNumber>
    </submittedName>
</protein>
<keyword evidence="1 3" id="KW-0436">Ligase</keyword>
<evidence type="ECO:0000313" key="4">
    <source>
        <dbReference type="Proteomes" id="UP001176960"/>
    </source>
</evidence>
<evidence type="ECO:0000313" key="3">
    <source>
        <dbReference type="EMBL" id="CAI9119636.1"/>
    </source>
</evidence>
<dbReference type="PANTHER" id="PTHR12835:SF5">
    <property type="entry name" value="BIOTIN--PROTEIN LIGASE"/>
    <property type="match status" value="1"/>
</dbReference>
<organism evidence="3 4">
    <name type="scientific">Brytella acorum</name>
    <dbReference type="NCBI Taxonomy" id="2959299"/>
    <lineage>
        <taxon>Bacteria</taxon>
        <taxon>Pseudomonadati</taxon>
        <taxon>Pseudomonadota</taxon>
        <taxon>Alphaproteobacteria</taxon>
        <taxon>Acetobacterales</taxon>
        <taxon>Acetobacteraceae</taxon>
        <taxon>Brytella</taxon>
    </lineage>
</organism>
<dbReference type="PROSITE" id="PS51733">
    <property type="entry name" value="BPL_LPL_CATALYTIC"/>
    <property type="match status" value="1"/>
</dbReference>
<dbReference type="RefSeq" id="WP_289841661.1">
    <property type="nucleotide sequence ID" value="NZ_CATKSH010000002.1"/>
</dbReference>
<dbReference type="SUPFAM" id="SSF50037">
    <property type="entry name" value="C-terminal domain of transcriptional repressors"/>
    <property type="match status" value="1"/>
</dbReference>
<dbReference type="Proteomes" id="UP001176960">
    <property type="component" value="Unassembled WGS sequence"/>
</dbReference>
<dbReference type="InterPro" id="IPR004143">
    <property type="entry name" value="BPL_LPL_catalytic"/>
</dbReference>
<dbReference type="PANTHER" id="PTHR12835">
    <property type="entry name" value="BIOTIN PROTEIN LIGASE"/>
    <property type="match status" value="1"/>
</dbReference>
<evidence type="ECO:0000256" key="1">
    <source>
        <dbReference type="ARBA" id="ARBA00022598"/>
    </source>
</evidence>
<dbReference type="Gene3D" id="2.30.30.100">
    <property type="match status" value="1"/>
</dbReference>
<dbReference type="EC" id="6.3.4.15" evidence="3"/>
<sequence length="244" mass="26232">MMTDWRLDIFDELSSTSDHCRAAAESGADQGLAILARRQSAGRGTRGRHWVDPGGNLAFSFLLRPAALSPLMGALPFLVAIAVHATLSDLLPPQTDMKIKWPNDILINGQKVAGILIEADSSDTPWIVVGVGVNVASAPILPGRAVTCLGAHNAASLPSVEAIAHSILENFDNQRSRFEKAGFADIRAEWLRRALPLGTALAVSRGESYIYGLFNGLDEEGRLLLWTEHGRVLTFVAGDVLLTD</sequence>
<dbReference type="GO" id="GO:0004077">
    <property type="term" value="F:biotin--[biotin carboxyl-carrier protein] ligase activity"/>
    <property type="evidence" value="ECO:0007669"/>
    <property type="project" value="UniProtKB-EC"/>
</dbReference>
<dbReference type="Gene3D" id="3.30.930.10">
    <property type="entry name" value="Bira Bifunctional Protein, Domain 2"/>
    <property type="match status" value="1"/>
</dbReference>
<accession>A0AA35UUF0</accession>
<comment type="caution">
    <text evidence="3">The sequence shown here is derived from an EMBL/GenBank/DDBJ whole genome shotgun (WGS) entry which is preliminary data.</text>
</comment>
<dbReference type="NCBIfam" id="TIGR00121">
    <property type="entry name" value="birA_ligase"/>
    <property type="match status" value="1"/>
</dbReference>
<reference evidence="3" key="1">
    <citation type="submission" date="2023-03" db="EMBL/GenBank/DDBJ databases">
        <authorList>
            <person name="Cleenwerck I."/>
        </authorList>
    </citation>
    <scope>NUCLEOTIDE SEQUENCE</scope>
    <source>
        <strain evidence="3">LMG 32879</strain>
    </source>
</reference>
<dbReference type="EMBL" id="CATKSH010000002">
    <property type="protein sequence ID" value="CAI9119636.1"/>
    <property type="molecule type" value="Genomic_DNA"/>
</dbReference>
<feature type="domain" description="BPL/LPL catalytic" evidence="2">
    <location>
        <begin position="8"/>
        <end position="179"/>
    </location>
</feature>
<dbReference type="GO" id="GO:0005737">
    <property type="term" value="C:cytoplasm"/>
    <property type="evidence" value="ECO:0007669"/>
    <property type="project" value="TreeGrafter"/>
</dbReference>
<dbReference type="AlphaFoldDB" id="A0AA35UUF0"/>
<keyword evidence="4" id="KW-1185">Reference proteome</keyword>
<dbReference type="CDD" id="cd16442">
    <property type="entry name" value="BPL"/>
    <property type="match status" value="1"/>
</dbReference>
<dbReference type="InterPro" id="IPR045864">
    <property type="entry name" value="aa-tRNA-synth_II/BPL/LPL"/>
</dbReference>
<dbReference type="Pfam" id="PF03099">
    <property type="entry name" value="BPL_LplA_LipB"/>
    <property type="match status" value="1"/>
</dbReference>
<gene>
    <name evidence="3" type="ORF">LMG32879_000456</name>
</gene>
<dbReference type="SUPFAM" id="SSF55681">
    <property type="entry name" value="Class II aaRS and biotin synthetases"/>
    <property type="match status" value="1"/>
</dbReference>
<dbReference type="InterPro" id="IPR008988">
    <property type="entry name" value="Transcriptional_repressor_C"/>
</dbReference>
<proteinExistence type="predicted"/>
<dbReference type="InterPro" id="IPR004408">
    <property type="entry name" value="Biotin_CoA_COase_ligase"/>
</dbReference>
<name>A0AA35UUF0_9PROT</name>
<evidence type="ECO:0000259" key="2">
    <source>
        <dbReference type="PROSITE" id="PS51733"/>
    </source>
</evidence>